<evidence type="ECO:0000313" key="2">
    <source>
        <dbReference type="Proteomes" id="UP000789342"/>
    </source>
</evidence>
<dbReference type="AlphaFoldDB" id="A0A9N9JR01"/>
<keyword evidence="2" id="KW-1185">Reference proteome</keyword>
<protein>
    <submittedName>
        <fullName evidence="1">8327_t:CDS:1</fullName>
    </submittedName>
</protein>
<dbReference type="OrthoDB" id="2448249at2759"/>
<evidence type="ECO:0000313" key="1">
    <source>
        <dbReference type="EMBL" id="CAG8790055.1"/>
    </source>
</evidence>
<name>A0A9N9JR01_9GLOM</name>
<dbReference type="EMBL" id="CAJVPV010060493">
    <property type="protein sequence ID" value="CAG8790055.1"/>
    <property type="molecule type" value="Genomic_DNA"/>
</dbReference>
<gene>
    <name evidence="1" type="ORF">AMORRO_LOCUS18062</name>
</gene>
<organism evidence="1 2">
    <name type="scientific">Acaulospora morrowiae</name>
    <dbReference type="NCBI Taxonomy" id="94023"/>
    <lineage>
        <taxon>Eukaryota</taxon>
        <taxon>Fungi</taxon>
        <taxon>Fungi incertae sedis</taxon>
        <taxon>Mucoromycota</taxon>
        <taxon>Glomeromycotina</taxon>
        <taxon>Glomeromycetes</taxon>
        <taxon>Diversisporales</taxon>
        <taxon>Acaulosporaceae</taxon>
        <taxon>Acaulospora</taxon>
    </lineage>
</organism>
<reference evidence="1" key="1">
    <citation type="submission" date="2021-06" db="EMBL/GenBank/DDBJ databases">
        <authorList>
            <person name="Kallberg Y."/>
            <person name="Tangrot J."/>
            <person name="Rosling A."/>
        </authorList>
    </citation>
    <scope>NUCLEOTIDE SEQUENCE</scope>
    <source>
        <strain evidence="1">CL551</strain>
    </source>
</reference>
<feature type="non-terminal residue" evidence="1">
    <location>
        <position position="1"/>
    </location>
</feature>
<sequence>FCDICEKRGHSMRECHLYLGSQNLGKKARRRANRKNEKLLSNHIEKVDWKTIGKVNGLGKEKETLQTPKRFIKQELNEASIVEEGKCKKIVEGGKSKKIVEGGKSKKIVEEEKCKKIAEEEKCKKIVNEGKCKKNKWLERRSRLSRKFRA</sequence>
<accession>A0A9N9JR01</accession>
<dbReference type="Proteomes" id="UP000789342">
    <property type="component" value="Unassembled WGS sequence"/>
</dbReference>
<comment type="caution">
    <text evidence="1">The sequence shown here is derived from an EMBL/GenBank/DDBJ whole genome shotgun (WGS) entry which is preliminary data.</text>
</comment>
<proteinExistence type="predicted"/>